<dbReference type="Proteomes" id="UP000249239">
    <property type="component" value="Unassembled WGS sequence"/>
</dbReference>
<dbReference type="PANTHER" id="PTHR36985:SF1">
    <property type="entry name" value="TRANSLOCATION AND ASSEMBLY MODULE SUBUNIT TAMB"/>
    <property type="match status" value="1"/>
</dbReference>
<reference evidence="7 8" key="1">
    <citation type="submission" date="2018-06" db="EMBL/GenBank/DDBJ databases">
        <title>Genomic Encyclopedia of Archaeal and Bacterial Type Strains, Phase II (KMG-II): from individual species to whole genera.</title>
        <authorList>
            <person name="Goeker M."/>
        </authorList>
    </citation>
    <scope>NUCLEOTIDE SEQUENCE [LARGE SCALE GENOMIC DNA]</scope>
    <source>
        <strain evidence="7 8">DSM 6779</strain>
    </source>
</reference>
<accession>A0A2W7NCC4</accession>
<keyword evidence="3 5" id="KW-1133">Transmembrane helix</keyword>
<evidence type="ECO:0000313" key="7">
    <source>
        <dbReference type="EMBL" id="PZX17263.1"/>
    </source>
</evidence>
<dbReference type="PANTHER" id="PTHR36985">
    <property type="entry name" value="TRANSLOCATION AND ASSEMBLY MODULE SUBUNIT TAMB"/>
    <property type="match status" value="1"/>
</dbReference>
<keyword evidence="2 5" id="KW-0812">Transmembrane</keyword>
<feature type="domain" description="Translocation and assembly module TamB C-terminal" evidence="6">
    <location>
        <begin position="1017"/>
        <end position="1459"/>
    </location>
</feature>
<dbReference type="GO" id="GO:0009306">
    <property type="term" value="P:protein secretion"/>
    <property type="evidence" value="ECO:0007669"/>
    <property type="project" value="InterPro"/>
</dbReference>
<dbReference type="OrthoDB" id="9811276at2"/>
<evidence type="ECO:0000256" key="1">
    <source>
        <dbReference type="ARBA" id="ARBA00004167"/>
    </source>
</evidence>
<keyword evidence="4 5" id="KW-0472">Membrane</keyword>
<evidence type="ECO:0000313" key="8">
    <source>
        <dbReference type="Proteomes" id="UP000249239"/>
    </source>
</evidence>
<comment type="caution">
    <text evidence="7">The sequence shown here is derived from an EMBL/GenBank/DDBJ whole genome shotgun (WGS) entry which is preliminary data.</text>
</comment>
<evidence type="ECO:0000256" key="2">
    <source>
        <dbReference type="ARBA" id="ARBA00022692"/>
    </source>
</evidence>
<dbReference type="GO" id="GO:0005886">
    <property type="term" value="C:plasma membrane"/>
    <property type="evidence" value="ECO:0007669"/>
    <property type="project" value="InterPro"/>
</dbReference>
<protein>
    <submittedName>
        <fullName evidence="7">Uncharacterized protein DUF490</fullName>
    </submittedName>
</protein>
<dbReference type="RefSeq" id="WP_111445255.1">
    <property type="nucleotide sequence ID" value="NZ_QKZK01000010.1"/>
</dbReference>
<comment type="subcellular location">
    <subcellularLocation>
        <location evidence="1">Membrane</location>
        <topology evidence="1">Single-pass membrane protein</topology>
    </subcellularLocation>
</comment>
<evidence type="ECO:0000256" key="5">
    <source>
        <dbReference type="SAM" id="Phobius"/>
    </source>
</evidence>
<dbReference type="Pfam" id="PF04357">
    <property type="entry name" value="TamB"/>
    <property type="match status" value="1"/>
</dbReference>
<keyword evidence="8" id="KW-1185">Reference proteome</keyword>
<sequence>MNGGKIIKKIIKIGGSVVLGMLLFLLLLMTISLFPPVQTRLAQWVANGLSHHYQTTITVEKVWFAPLSRLVIEGVTVMDQHNDTLASVQQISAIIDLPALRHRIIHIKKLVISAPNARIARQDEGYNFSFLIDSTRQDTSRFDWDIRSNHIQVKKGRCTIQLNDSTRLPNRFDASHLDVSDIHFVTNQLRINSDTLLVRLQQLSLREQSGFTIQKGRINLYKGKESLVVTRLRLETGASIVRLDSCHIALPNDSTGNNTWPQTRLYANLLPSLIAPSDVAYFVPLDANTLSPLTLTGQFSGSIENFKGKHVEVSYGTHTLLKSSFDIMGLPNINETFVFLDIHQLQTHPEDINALLASFPNAKMQRLPPWAQNLGSIQYKGNFTGFVNDLVAYGTFKTDLGYIRTDLGLKYTDRLLFSGSLRTIGFNIGKMLDMHQQMGRITMKMSVNGSHTNKNNFFAYLQGGIDSVNVRGYTYQNIRLNGLLANQKFDGQVDMTDPNGQLNFSGNMDFSGERSTFNFFARVMNMRPDRLNLTPALPDSRVSFDLISNFEAATPDDMTGFIRLNNGVFHRPDKVLRIDSLVVAANRRDDKKLLTVQSDIIDATIDGKYNFIYFSDALQRIAAHYLPALPDEKNTPAIPVNHFDYTIHAKKLGTLLNFFDPEISLSDSCHITGSIHSGNHLFKMQAVAPHVAYHGTELSGLQLDVNSNGHLMATLQSENLRLFNMMNLRGFATSQTASQNRLTSSITWDNQKTMNHNAGTIDGTTTFTRNEQGLVSRIALNASRAVVNDSTWHLRPAVITFAPDEFAIEDFSISNAYRQFAIAGNVRTDGHDALSGYIRNIELADITNNLDIDALKLSGILNGEFKATGLHTTPSIIGDITIDGLHYHQARLGDLSVSSSWGNNEKALIIDTRLIDQGQERLNGGGYYSVDKHTIAYQADVEQLNVSFVDYWISTVMQNFQGKASGIIGLNGPLSAPAFTARVNVDDSHFDVDYLKTGYTLQDSVFLDPTRIAFINMTMRDKYQHKGMFKGEIKHDNFSNLRFDLDIMANNMLVLDTRPKDNPTYYGTIYTTGNMNISGNTDLVTLYVKAQTMPNTQFNIPMNDNTEVSQTNYIQFAAPQKELVTTTSQPVAANEASGFEMEMNLKVTPDAKTQIIFDARSGDILKAAGKGDLQMKIDTKGKFSMYGDYVIEDGDYLFSLQNLINKKFSISKGSRIQWDGEPYNAMIRLEAAYKLRASLYDLVGGSMMDEASASELKKRVPVTCSMNLSDRLNKPNIKLGIYTPSLEASSQNIIREYIQTEEEMNRQVLSLLVMNRFYSANMQKSENQNQGGGVNSAALVTTSEMLSNQLNHWLSQITSDVDMGISYRPGDEISSREVEVALSTQLFNDRLTVNGNVGYSEYPTDTKTNNLIGDFDMNLKLNRSGSVSAHAYTRTNNDILYTNLAPTKQGVGLTFRQEFDNWLELMKKYWAIVTGENRKRKTVTESEDETQKR</sequence>
<dbReference type="InterPro" id="IPR007452">
    <property type="entry name" value="TamB_C"/>
</dbReference>
<gene>
    <name evidence="7" type="ORF">LX69_01578</name>
</gene>
<evidence type="ECO:0000256" key="3">
    <source>
        <dbReference type="ARBA" id="ARBA00022989"/>
    </source>
</evidence>
<dbReference type="EMBL" id="QKZK01000010">
    <property type="protein sequence ID" value="PZX17263.1"/>
    <property type="molecule type" value="Genomic_DNA"/>
</dbReference>
<organism evidence="7 8">
    <name type="scientific">Breznakibacter xylanolyticus</name>
    <dbReference type="NCBI Taxonomy" id="990"/>
    <lineage>
        <taxon>Bacteria</taxon>
        <taxon>Pseudomonadati</taxon>
        <taxon>Bacteroidota</taxon>
        <taxon>Bacteroidia</taxon>
        <taxon>Marinilabiliales</taxon>
        <taxon>Marinilabiliaceae</taxon>
        <taxon>Breznakibacter</taxon>
    </lineage>
</organism>
<feature type="transmembrane region" description="Helical" evidence="5">
    <location>
        <begin position="12"/>
        <end position="34"/>
    </location>
</feature>
<evidence type="ECO:0000256" key="4">
    <source>
        <dbReference type="ARBA" id="ARBA00023136"/>
    </source>
</evidence>
<name>A0A2W7NCC4_9BACT</name>
<proteinExistence type="predicted"/>
<evidence type="ECO:0000259" key="6">
    <source>
        <dbReference type="Pfam" id="PF04357"/>
    </source>
</evidence>